<keyword evidence="2" id="KW-0805">Transcription regulation</keyword>
<keyword evidence="1" id="KW-0677">Repeat</keyword>
<dbReference type="GO" id="GO:0006355">
    <property type="term" value="P:regulation of DNA-templated transcription"/>
    <property type="evidence" value="ECO:0007669"/>
    <property type="project" value="InterPro"/>
</dbReference>
<dbReference type="GO" id="GO:0003723">
    <property type="term" value="F:RNA binding"/>
    <property type="evidence" value="ECO:0007669"/>
    <property type="project" value="InterPro"/>
</dbReference>
<reference evidence="6" key="1">
    <citation type="submission" date="2016-10" db="EMBL/GenBank/DDBJ databases">
        <authorList>
            <person name="Varghese N."/>
            <person name="Submissions S."/>
        </authorList>
    </citation>
    <scope>NUCLEOTIDE SEQUENCE [LARGE SCALE GENOMIC DNA]</scope>
    <source>
        <strain evidence="6">NLAE-zl-G277</strain>
    </source>
</reference>
<evidence type="ECO:0000313" key="5">
    <source>
        <dbReference type="EMBL" id="SET25248.1"/>
    </source>
</evidence>
<dbReference type="InterPro" id="IPR050661">
    <property type="entry name" value="BglG_antiterminators"/>
</dbReference>
<dbReference type="PANTHER" id="PTHR30185">
    <property type="entry name" value="CRYPTIC BETA-GLUCOSIDE BGL OPERON ANTITERMINATOR"/>
    <property type="match status" value="1"/>
</dbReference>
<feature type="domain" description="PRD" evidence="4">
    <location>
        <begin position="170"/>
        <end position="273"/>
    </location>
</feature>
<dbReference type="AlphaFoldDB" id="A0A1I0D053"/>
<evidence type="ECO:0000256" key="2">
    <source>
        <dbReference type="ARBA" id="ARBA00023015"/>
    </source>
</evidence>
<keyword evidence="3" id="KW-0804">Transcription</keyword>
<evidence type="ECO:0000313" key="6">
    <source>
        <dbReference type="Proteomes" id="UP000198508"/>
    </source>
</evidence>
<dbReference type="STRING" id="460384.SAMN05216313_103252"/>
<dbReference type="Gene3D" id="1.10.1790.10">
    <property type="entry name" value="PRD domain"/>
    <property type="match status" value="2"/>
</dbReference>
<dbReference type="Pfam" id="PF03123">
    <property type="entry name" value="CAT_RBD"/>
    <property type="match status" value="1"/>
</dbReference>
<dbReference type="Gene3D" id="2.30.24.10">
    <property type="entry name" value="CAT RNA-binding domain"/>
    <property type="match status" value="1"/>
</dbReference>
<feature type="domain" description="PRD" evidence="4">
    <location>
        <begin position="65"/>
        <end position="169"/>
    </location>
</feature>
<proteinExistence type="predicted"/>
<name>A0A1I0D053_9FIRM</name>
<dbReference type="InterPro" id="IPR004341">
    <property type="entry name" value="CAT_RNA-bd_dom"/>
</dbReference>
<dbReference type="Pfam" id="PF00874">
    <property type="entry name" value="PRD"/>
    <property type="match status" value="2"/>
</dbReference>
<dbReference type="Proteomes" id="UP000198508">
    <property type="component" value="Unassembled WGS sequence"/>
</dbReference>
<accession>A0A1I0D053</accession>
<dbReference type="RefSeq" id="WP_092361169.1">
    <property type="nucleotide sequence ID" value="NZ_CABJCG010000001.1"/>
</dbReference>
<sequence>MYRVIKVLNNNGVLALDMEKKQEVILLGNGVGFGKKMGQRFGGSPDARRYELVKKETSALQAVNGIDPVYIEVTARIIEAAEGLLGPIRHDILIAMADHIALAVSRAKEGCELPNPFSQDIRALFSQEYEAALKGRELIRQELGVEISEDEVSYITLHIHGGLSDENVSQSLELARLVQDGIRQVEEGMGMNLPVASLGYNRLMSHLRYMIARTRKKEQTNLNMGDYARENFPRAYEVAAQVCEDIGRKLKCPVAQEEIGFLAIHIQRAAGQG</sequence>
<dbReference type="SMART" id="SM01061">
    <property type="entry name" value="CAT_RBD"/>
    <property type="match status" value="1"/>
</dbReference>
<dbReference type="EMBL" id="FOIM01000003">
    <property type="protein sequence ID" value="SET25248.1"/>
    <property type="molecule type" value="Genomic_DNA"/>
</dbReference>
<protein>
    <submittedName>
        <fullName evidence="5">Transcriptional antiterminator, BglG family</fullName>
    </submittedName>
</protein>
<dbReference type="PROSITE" id="PS51372">
    <property type="entry name" value="PRD_2"/>
    <property type="match status" value="2"/>
</dbReference>
<evidence type="ECO:0000259" key="4">
    <source>
        <dbReference type="PROSITE" id="PS51372"/>
    </source>
</evidence>
<keyword evidence="6" id="KW-1185">Reference proteome</keyword>
<dbReference type="PANTHER" id="PTHR30185:SF18">
    <property type="entry name" value="TRANSCRIPTIONAL REGULATOR MTLR"/>
    <property type="match status" value="1"/>
</dbReference>
<evidence type="ECO:0000256" key="1">
    <source>
        <dbReference type="ARBA" id="ARBA00022737"/>
    </source>
</evidence>
<organism evidence="5 6">
    <name type="scientific">Enterocloster lavalensis</name>
    <dbReference type="NCBI Taxonomy" id="460384"/>
    <lineage>
        <taxon>Bacteria</taxon>
        <taxon>Bacillati</taxon>
        <taxon>Bacillota</taxon>
        <taxon>Clostridia</taxon>
        <taxon>Lachnospirales</taxon>
        <taxon>Lachnospiraceae</taxon>
        <taxon>Enterocloster</taxon>
    </lineage>
</organism>
<dbReference type="InterPro" id="IPR036634">
    <property type="entry name" value="PRD_sf"/>
</dbReference>
<dbReference type="InterPro" id="IPR011608">
    <property type="entry name" value="PRD"/>
</dbReference>
<dbReference type="InterPro" id="IPR036650">
    <property type="entry name" value="CAT_RNA-bd_dom_sf"/>
</dbReference>
<dbReference type="SUPFAM" id="SSF50151">
    <property type="entry name" value="SacY-like RNA-binding domain"/>
    <property type="match status" value="1"/>
</dbReference>
<evidence type="ECO:0000256" key="3">
    <source>
        <dbReference type="ARBA" id="ARBA00023163"/>
    </source>
</evidence>
<dbReference type="SUPFAM" id="SSF63520">
    <property type="entry name" value="PTS-regulatory domain, PRD"/>
    <property type="match status" value="2"/>
</dbReference>
<gene>
    <name evidence="5" type="ORF">SAMN05216313_103252</name>
</gene>